<dbReference type="AlphaFoldDB" id="A0A2R4WYI0"/>
<dbReference type="KEGG" id="harc:HARCEL1_02060"/>
<dbReference type="Proteomes" id="UP000244727">
    <property type="component" value="Chromosome"/>
</dbReference>
<name>A0A2R4WYI0_9EURY</name>
<sequence length="284" mass="29618">MTDTRTITVVDVFTNDTFAGTPTGIVHDASDFSTAQLRAIGTELGTRVVGGIDGDRLRSVGPDGDCVSARTAIGALAVEPIADGPIETPDGSLTVSQDDRTWIEGFDASVDRVEAEYDRVAGALGIETAALAGVGRDLPITRASIGRPTLAVPVNYFEQAGGLAPDPTAVRALCEEASADALAVYTFDTLDPDSTVHCRSFDPRAGEFREEHASGLVAGAVGVGLRRFGEIDAATVRCEQGDYLDRPGRVVVKTDDVAVGGRAVTAVTGEIGVPRDESDDLIEL</sequence>
<dbReference type="PIRSF" id="PIRSF016184">
    <property type="entry name" value="PhzC_PhzF"/>
    <property type="match status" value="1"/>
</dbReference>
<proteinExistence type="predicted"/>
<organism evidence="1 2">
    <name type="scientific">Halococcoides cellulosivorans</name>
    <dbReference type="NCBI Taxonomy" id="1679096"/>
    <lineage>
        <taxon>Archaea</taxon>
        <taxon>Methanobacteriati</taxon>
        <taxon>Methanobacteriota</taxon>
        <taxon>Stenosarchaea group</taxon>
        <taxon>Halobacteria</taxon>
        <taxon>Halobacteriales</taxon>
        <taxon>Haloarculaceae</taxon>
        <taxon>Halococcoides</taxon>
    </lineage>
</organism>
<reference evidence="1 2" key="1">
    <citation type="submission" date="2018-04" db="EMBL/GenBank/DDBJ databases">
        <title>Halococcoides cellulosivorans gen. nov., sp. nov., an extremely halophilic cellulose-utilizing haloarchaeon from hypersaline lakes.</title>
        <authorList>
            <person name="Sorokin D.Y."/>
            <person name="Toshchakov S.V."/>
            <person name="Samarov N.I."/>
            <person name="Korzhenkov A."/>
            <person name="Kublanov I.V."/>
        </authorList>
    </citation>
    <scope>NUCLEOTIDE SEQUENCE [LARGE SCALE GENOMIC DNA]</scope>
    <source>
        <strain evidence="1 2">HArcel1</strain>
    </source>
</reference>
<dbReference type="InterPro" id="IPR003719">
    <property type="entry name" value="Phenazine_PhzF-like"/>
</dbReference>
<evidence type="ECO:0000313" key="1">
    <source>
        <dbReference type="EMBL" id="AWB26580.1"/>
    </source>
</evidence>
<accession>A0A2R4WYI0</accession>
<protein>
    <submittedName>
        <fullName evidence="1">PhzF family phenazine biosynthesis protein</fullName>
    </submittedName>
</protein>
<gene>
    <name evidence="1" type="ORF">HARCEL1_02060</name>
</gene>
<keyword evidence="2" id="KW-1185">Reference proteome</keyword>
<dbReference type="GeneID" id="36511253"/>
<dbReference type="EMBL" id="CP028858">
    <property type="protein sequence ID" value="AWB26580.1"/>
    <property type="molecule type" value="Genomic_DNA"/>
</dbReference>
<dbReference type="Pfam" id="PF02567">
    <property type="entry name" value="PhzC-PhzF"/>
    <property type="match status" value="1"/>
</dbReference>
<dbReference type="RefSeq" id="WP_108380949.1">
    <property type="nucleotide sequence ID" value="NZ_CP028858.1"/>
</dbReference>
<dbReference type="GO" id="GO:0003824">
    <property type="term" value="F:catalytic activity"/>
    <property type="evidence" value="ECO:0007669"/>
    <property type="project" value="InterPro"/>
</dbReference>
<evidence type="ECO:0000313" key="2">
    <source>
        <dbReference type="Proteomes" id="UP000244727"/>
    </source>
</evidence>
<dbReference type="SUPFAM" id="SSF54506">
    <property type="entry name" value="Diaminopimelate epimerase-like"/>
    <property type="match status" value="1"/>
</dbReference>
<dbReference type="Gene3D" id="3.10.310.10">
    <property type="entry name" value="Diaminopimelate Epimerase, Chain A, domain 1"/>
    <property type="match status" value="2"/>
</dbReference>